<organism evidence="2 3">
    <name type="scientific">Paenimyroides ummariense</name>
    <dbReference type="NCBI Taxonomy" id="913024"/>
    <lineage>
        <taxon>Bacteria</taxon>
        <taxon>Pseudomonadati</taxon>
        <taxon>Bacteroidota</taxon>
        <taxon>Flavobacteriia</taxon>
        <taxon>Flavobacteriales</taxon>
        <taxon>Flavobacteriaceae</taxon>
        <taxon>Paenimyroides</taxon>
    </lineage>
</organism>
<keyword evidence="1" id="KW-0812">Transmembrane</keyword>
<name>A0A1I5GGB1_9FLAO</name>
<gene>
    <name evidence="2" type="ORF">SAMN05421741_1418</name>
</gene>
<keyword evidence="1" id="KW-0472">Membrane</keyword>
<feature type="transmembrane region" description="Helical" evidence="1">
    <location>
        <begin position="12"/>
        <end position="34"/>
    </location>
</feature>
<accession>A0A1I5GGB1</accession>
<keyword evidence="1" id="KW-1133">Transmembrane helix</keyword>
<protein>
    <submittedName>
        <fullName evidence="2">Uncharacterized protein</fullName>
    </submittedName>
</protein>
<evidence type="ECO:0000256" key="1">
    <source>
        <dbReference type="SAM" id="Phobius"/>
    </source>
</evidence>
<keyword evidence="3" id="KW-1185">Reference proteome</keyword>
<dbReference type="STRING" id="913024.SAMN05421741_1418"/>
<dbReference type="EMBL" id="FOVI01000041">
    <property type="protein sequence ID" value="SFO34943.1"/>
    <property type="molecule type" value="Genomic_DNA"/>
</dbReference>
<reference evidence="3" key="1">
    <citation type="submission" date="2016-10" db="EMBL/GenBank/DDBJ databases">
        <authorList>
            <person name="Varghese N."/>
            <person name="Submissions S."/>
        </authorList>
    </citation>
    <scope>NUCLEOTIDE SEQUENCE [LARGE SCALE GENOMIC DNA]</scope>
    <source>
        <strain evidence="3">DS-12</strain>
    </source>
</reference>
<evidence type="ECO:0000313" key="3">
    <source>
        <dbReference type="Proteomes" id="UP000199036"/>
    </source>
</evidence>
<proteinExistence type="predicted"/>
<dbReference type="Proteomes" id="UP000199036">
    <property type="component" value="Unassembled WGS sequence"/>
</dbReference>
<evidence type="ECO:0000313" key="2">
    <source>
        <dbReference type="EMBL" id="SFO34943.1"/>
    </source>
</evidence>
<dbReference type="AlphaFoldDB" id="A0A1I5GGB1"/>
<sequence length="37" mass="4109">MKKRQSNEEGSLALKIILINIIVLVAVFLMAAIIQNL</sequence>